<dbReference type="Gene3D" id="3.40.50.12500">
    <property type="match status" value="1"/>
</dbReference>
<reference evidence="1" key="1">
    <citation type="submission" date="2023-06" db="EMBL/GenBank/DDBJ databases">
        <authorList>
            <person name="Jiang Y."/>
            <person name="Liu Q."/>
        </authorList>
    </citation>
    <scope>NUCLEOTIDE SEQUENCE</scope>
    <source>
        <strain evidence="1">CGMCC 1.12090</strain>
    </source>
</reference>
<comment type="caution">
    <text evidence="1">The sequence shown here is derived from an EMBL/GenBank/DDBJ whole genome shotgun (WGS) entry which is preliminary data.</text>
</comment>
<evidence type="ECO:0000313" key="1">
    <source>
        <dbReference type="EMBL" id="MDO1537667.1"/>
    </source>
</evidence>
<sequence>MTDSLGWRQKFAVLIPSTNTSVQPEFDAMRPTGVTNHISRIRIPNIALNNDADFERLIELIAAAQDEAVDAVMSCEPDRLVLGISAETFWDGLAASRRLKAQLEERTRLPVSMGSEACAAAFGVLGIRRIAVLTPYQAVGDRNVVRFFEEAGYEVRRIKGLKCESPVQIAHVQPSELRDALRELDGDDIDGLIQVGTNLAMARLAGEAEVWLGKPVVAINTAIYWHALRQSNIADRQSGFGALLERY</sequence>
<dbReference type="Proteomes" id="UP001169027">
    <property type="component" value="Unassembled WGS sequence"/>
</dbReference>
<gene>
    <name evidence="1" type="ORF">Q2T77_36050</name>
</gene>
<proteinExistence type="predicted"/>
<dbReference type="InterPro" id="IPR053714">
    <property type="entry name" value="Iso_Racemase_Enz_sf"/>
</dbReference>
<dbReference type="PANTHER" id="PTHR40267">
    <property type="entry name" value="BLR3294 PROTEIN"/>
    <property type="match status" value="1"/>
</dbReference>
<dbReference type="RefSeq" id="WP_301816106.1">
    <property type="nucleotide sequence ID" value="NZ_JAUJZH010000045.1"/>
</dbReference>
<evidence type="ECO:0008006" key="3">
    <source>
        <dbReference type="Google" id="ProtNLM"/>
    </source>
</evidence>
<keyword evidence="2" id="KW-1185">Reference proteome</keyword>
<organism evidence="1 2">
    <name type="scientific">Variovorax ginsengisoli</name>
    <dbReference type="NCBI Taxonomy" id="363844"/>
    <lineage>
        <taxon>Bacteria</taxon>
        <taxon>Pseudomonadati</taxon>
        <taxon>Pseudomonadota</taxon>
        <taxon>Betaproteobacteria</taxon>
        <taxon>Burkholderiales</taxon>
        <taxon>Comamonadaceae</taxon>
        <taxon>Variovorax</taxon>
    </lineage>
</organism>
<dbReference type="PANTHER" id="PTHR40267:SF1">
    <property type="entry name" value="BLR3294 PROTEIN"/>
    <property type="match status" value="1"/>
</dbReference>
<dbReference type="EMBL" id="JAUKVY010000045">
    <property type="protein sequence ID" value="MDO1537667.1"/>
    <property type="molecule type" value="Genomic_DNA"/>
</dbReference>
<name>A0ABT8SI28_9BURK</name>
<dbReference type="Pfam" id="PF17645">
    <property type="entry name" value="Amdase"/>
    <property type="match status" value="1"/>
</dbReference>
<evidence type="ECO:0000313" key="2">
    <source>
        <dbReference type="Proteomes" id="UP001169027"/>
    </source>
</evidence>
<protein>
    <recommendedName>
        <fullName evidence="3">Arylmalonate decarboxylase</fullName>
    </recommendedName>
</protein>
<dbReference type="InterPro" id="IPR026286">
    <property type="entry name" value="MaiA/AMDase"/>
</dbReference>
<accession>A0ABT8SI28</accession>
<dbReference type="PIRSF" id="PIRSF015736">
    <property type="entry name" value="MI"/>
    <property type="match status" value="1"/>
</dbReference>